<reference evidence="2 3" key="1">
    <citation type="submission" date="2020-07" db="EMBL/GenBank/DDBJ databases">
        <title>Spirosoma foliorum sp. nov., isolated from the leaves on the Nejang mountain Korea, Republic of.</title>
        <authorList>
            <person name="Ho H."/>
            <person name="Lee Y.-J."/>
            <person name="Nurcahyanto D.-A."/>
            <person name="Kim S.-G."/>
        </authorList>
    </citation>
    <scope>NUCLEOTIDE SEQUENCE [LARGE SCALE GENOMIC DNA]</scope>
    <source>
        <strain evidence="2 3">PL0136</strain>
    </source>
</reference>
<proteinExistence type="predicted"/>
<gene>
    <name evidence="2" type="ORF">H3H32_15915</name>
</gene>
<name>A0A7G5H566_9BACT</name>
<organism evidence="2 3">
    <name type="scientific">Spirosoma foliorum</name>
    <dbReference type="NCBI Taxonomy" id="2710596"/>
    <lineage>
        <taxon>Bacteria</taxon>
        <taxon>Pseudomonadati</taxon>
        <taxon>Bacteroidota</taxon>
        <taxon>Cytophagia</taxon>
        <taxon>Cytophagales</taxon>
        <taxon>Cytophagaceae</taxon>
        <taxon>Spirosoma</taxon>
    </lineage>
</organism>
<dbReference type="InterPro" id="IPR051396">
    <property type="entry name" value="Bact_Antivir_Def_Nuclease"/>
</dbReference>
<dbReference type="PANTHER" id="PTHR43581:SF4">
    <property type="entry name" value="ATP_GTP PHOSPHATASE"/>
    <property type="match status" value="1"/>
</dbReference>
<dbReference type="InterPro" id="IPR027417">
    <property type="entry name" value="P-loop_NTPase"/>
</dbReference>
<dbReference type="InterPro" id="IPR041685">
    <property type="entry name" value="AAA_GajA/Old/RecF-like"/>
</dbReference>
<dbReference type="AlphaFoldDB" id="A0A7G5H566"/>
<evidence type="ECO:0000313" key="2">
    <source>
        <dbReference type="EMBL" id="QMW06258.1"/>
    </source>
</evidence>
<dbReference type="Pfam" id="PF13175">
    <property type="entry name" value="AAA_15"/>
    <property type="match status" value="2"/>
</dbReference>
<dbReference type="PANTHER" id="PTHR43581">
    <property type="entry name" value="ATP/GTP PHOSPHATASE"/>
    <property type="match status" value="1"/>
</dbReference>
<feature type="domain" description="Endonuclease GajA/Old nuclease/RecF-like AAA" evidence="1">
    <location>
        <begin position="3"/>
        <end position="131"/>
    </location>
</feature>
<dbReference type="Gene3D" id="3.40.50.300">
    <property type="entry name" value="P-loop containing nucleotide triphosphate hydrolases"/>
    <property type="match status" value="1"/>
</dbReference>
<dbReference type="SUPFAM" id="SSF52540">
    <property type="entry name" value="P-loop containing nucleoside triphosphate hydrolases"/>
    <property type="match status" value="1"/>
</dbReference>
<protein>
    <submittedName>
        <fullName evidence="2">AAA family ATPase</fullName>
    </submittedName>
</protein>
<evidence type="ECO:0000313" key="3">
    <source>
        <dbReference type="Proteomes" id="UP000515369"/>
    </source>
</evidence>
<evidence type="ECO:0000259" key="1">
    <source>
        <dbReference type="Pfam" id="PF13175"/>
    </source>
</evidence>
<feature type="domain" description="Endonuclease GajA/Old nuclease/RecF-like AAA" evidence="1">
    <location>
        <begin position="198"/>
        <end position="312"/>
    </location>
</feature>
<dbReference type="RefSeq" id="WP_182463628.1">
    <property type="nucleotide sequence ID" value="NZ_CP059732.1"/>
</dbReference>
<dbReference type="KEGG" id="sfol:H3H32_15915"/>
<sequence length="401" mass="45588">MAKLTVKNVGPIREAELEVKKHTIFIGPQGSGKSTLAKLIAILSSRKTDKFSHYTFSDYNIHNYVTQESTAVFSTTHLQASLQDKGLLYSLLNDKGNILSQVTVLPNNDSTPKDWPNEDNNIYEELQKISEFSNDVQTSKLIKDLLLRIDKIPDIWRSSSSLIEEYIPSERMLLAVLSKSIWSLINSDIDFPKIILSFASNFERIRNQIIDFHIPFLNVTYEHKQGEDILIHETGHISLSQSASGYQSIIPLLLVVEVTRQRSSRRFIIEEPELNLYPSTQKDLIYNMVGGLLPNVDYPDTEWIITTHSPYVLSSFNTLMLAYKVAQKSDELRAEVEKIIPSRCWINPDEFAAYYVDNGTVRSIINEKTGLIADNELDDVSEDLAGEQDQLFELSRSVPRA</sequence>
<accession>A0A7G5H566</accession>
<dbReference type="EMBL" id="CP059732">
    <property type="protein sequence ID" value="QMW06258.1"/>
    <property type="molecule type" value="Genomic_DNA"/>
</dbReference>
<dbReference type="Proteomes" id="UP000515369">
    <property type="component" value="Chromosome"/>
</dbReference>
<keyword evidence="3" id="KW-1185">Reference proteome</keyword>